<feature type="compositionally biased region" description="Polar residues" evidence="1">
    <location>
        <begin position="897"/>
        <end position="910"/>
    </location>
</feature>
<protein>
    <submittedName>
        <fullName evidence="2">Uncharacterized protein</fullName>
    </submittedName>
</protein>
<feature type="compositionally biased region" description="Polar residues" evidence="1">
    <location>
        <begin position="488"/>
        <end position="497"/>
    </location>
</feature>
<feature type="compositionally biased region" description="Low complexity" evidence="1">
    <location>
        <begin position="271"/>
        <end position="287"/>
    </location>
</feature>
<comment type="caution">
    <text evidence="2">The sequence shown here is derived from an EMBL/GenBank/DDBJ whole genome shotgun (WGS) entry which is preliminary data.</text>
</comment>
<feature type="compositionally biased region" description="Polar residues" evidence="1">
    <location>
        <begin position="612"/>
        <end position="696"/>
    </location>
</feature>
<feature type="compositionally biased region" description="Basic residues" evidence="1">
    <location>
        <begin position="783"/>
        <end position="795"/>
    </location>
</feature>
<sequence>MSPGKDNERRAREHSLPKMVSTRKRGPTLKHYPRQPNQPHLRVAFQVDENRNIEPLIAVAAAPSINAASEEIRRDLWWSKKELKEIWKRENGLCDFYRSSLDDYSEQVRQIFARCRNSSSCTSATEQDAHLLAVRSSNRGLEHRVVKHFHFHRQKVLEGVLDQQTKVAHLPSHTQQKQQMIRSKSMFLSQPAQQFALVMAHADAITAQSVLEEETHRDKVTLLEACGLSESFRLTENIGWGDTKNIKACQSDVTEDSIQPVKDDMTNCAASTSDTEQSSTQSSVQSTTDDDDDDKSGTPTEPNREFFASSKDHEEYKEIAAEAQAFLDRYEELKKKVEGFKSAVVQPPNQSSEDSNHTESVDTNSTHNAEDAYSSHSERSDNGSVAVVEDKKSVRGMNGSPQQSATNSKKRDVHSIPLQQTKDSLNRRGENSKGDRDVKTSEANCSKRTHDTRTGSFRDRKPASALDLRVVQSKSTLSGMDETPSFCKIQSATSSGRESLDAMSVEQERKTDCSRSQQSATGSATGSSDASSIQQMKESIQRLKEARTMRSYQSVSSETKSFQSVKRTTSSRSRKSVSSSTGMESKESNSIQGVKYTPSHQSRRSSADCDMTYSNSSENDSIQKVNRTLSACTEGSSSIQGVKYTPSSRSKQSTAGSDMEYSSESNSTQRVKSTRSRQSVTGIGALSSESGTNSIQGLKYMPSSRSKQSGAGSNMDYSAESNSIPSARHAPSSRSRRSTGGIGMEYSSESGSSSLQRVKQAPSARSRQSLGGNEYPSEPGYTKRVKRTPSARSRKSVTFDMEPAASQTKRTERPKHAPTISPSSSQQALLPFTDLDMDILEVSSTLTSMTPCYNNHLISSEVIRIKPSEDDSLQWMKESLQRMKTRKSSRRRWTTSDLVSPSAEQQSDNNQRMKETRAFIQHMKATRNDRAGFDLESLDANSTKVHINQDLHCC</sequence>
<feature type="compositionally biased region" description="Polar residues" evidence="1">
    <location>
        <begin position="703"/>
        <end position="722"/>
    </location>
</feature>
<evidence type="ECO:0000313" key="2">
    <source>
        <dbReference type="EMBL" id="CAB9518823.1"/>
    </source>
</evidence>
<dbReference type="Proteomes" id="UP001153069">
    <property type="component" value="Unassembled WGS sequence"/>
</dbReference>
<feature type="compositionally biased region" description="Low complexity" evidence="1">
    <location>
        <begin position="723"/>
        <end position="733"/>
    </location>
</feature>
<feature type="region of interest" description="Disordered" evidence="1">
    <location>
        <begin position="882"/>
        <end position="912"/>
    </location>
</feature>
<feature type="compositionally biased region" description="Polar residues" evidence="1">
    <location>
        <begin position="550"/>
        <end position="563"/>
    </location>
</feature>
<proteinExistence type="predicted"/>
<name>A0A9N8EDJ0_9STRA</name>
<dbReference type="EMBL" id="CAICTM010000964">
    <property type="protein sequence ID" value="CAB9518823.1"/>
    <property type="molecule type" value="Genomic_DNA"/>
</dbReference>
<feature type="compositionally biased region" description="Basic and acidic residues" evidence="1">
    <location>
        <begin position="1"/>
        <end position="16"/>
    </location>
</feature>
<gene>
    <name evidence="2" type="ORF">SEMRO_966_G225690.1</name>
</gene>
<dbReference type="AlphaFoldDB" id="A0A9N8EDJ0"/>
<feature type="compositionally biased region" description="Low complexity" evidence="1">
    <location>
        <begin position="564"/>
        <end position="581"/>
    </location>
</feature>
<accession>A0A9N8EDJ0</accession>
<evidence type="ECO:0000256" key="1">
    <source>
        <dbReference type="SAM" id="MobiDB-lite"/>
    </source>
</evidence>
<evidence type="ECO:0000313" key="3">
    <source>
        <dbReference type="Proteomes" id="UP001153069"/>
    </source>
</evidence>
<feature type="region of interest" description="Disordered" evidence="1">
    <location>
        <begin position="341"/>
        <end position="825"/>
    </location>
</feature>
<reference evidence="2" key="1">
    <citation type="submission" date="2020-06" db="EMBL/GenBank/DDBJ databases">
        <authorList>
            <consortium name="Plant Systems Biology data submission"/>
        </authorList>
    </citation>
    <scope>NUCLEOTIDE SEQUENCE</scope>
    <source>
        <strain evidence="2">D6</strain>
    </source>
</reference>
<feature type="region of interest" description="Disordered" evidence="1">
    <location>
        <begin position="1"/>
        <end position="36"/>
    </location>
</feature>
<feature type="compositionally biased region" description="Basic and acidic residues" evidence="1">
    <location>
        <begin position="539"/>
        <end position="548"/>
    </location>
</feature>
<feature type="compositionally biased region" description="Basic residues" evidence="1">
    <location>
        <begin position="883"/>
        <end position="893"/>
    </location>
</feature>
<feature type="compositionally biased region" description="Basic and acidic residues" evidence="1">
    <location>
        <begin position="424"/>
        <end position="440"/>
    </location>
</feature>
<keyword evidence="3" id="KW-1185">Reference proteome</keyword>
<feature type="compositionally biased region" description="Low complexity" evidence="1">
    <location>
        <begin position="744"/>
        <end position="754"/>
    </location>
</feature>
<feature type="compositionally biased region" description="Basic residues" evidence="1">
    <location>
        <begin position="21"/>
        <end position="33"/>
    </location>
</feature>
<organism evidence="2 3">
    <name type="scientific">Seminavis robusta</name>
    <dbReference type="NCBI Taxonomy" id="568900"/>
    <lineage>
        <taxon>Eukaryota</taxon>
        <taxon>Sar</taxon>
        <taxon>Stramenopiles</taxon>
        <taxon>Ochrophyta</taxon>
        <taxon>Bacillariophyta</taxon>
        <taxon>Bacillariophyceae</taxon>
        <taxon>Bacillariophycidae</taxon>
        <taxon>Naviculales</taxon>
        <taxon>Naviculaceae</taxon>
        <taxon>Seminavis</taxon>
    </lineage>
</organism>
<feature type="compositionally biased region" description="Low complexity" evidence="1">
    <location>
        <begin position="516"/>
        <end position="532"/>
    </location>
</feature>
<feature type="compositionally biased region" description="Basic and acidic residues" evidence="1">
    <location>
        <begin position="448"/>
        <end position="462"/>
    </location>
</feature>
<feature type="region of interest" description="Disordered" evidence="1">
    <location>
        <begin position="268"/>
        <end position="312"/>
    </location>
</feature>